<dbReference type="EMBL" id="JAKFHA010000013">
    <property type="protein sequence ID" value="MCF2529872.1"/>
    <property type="molecule type" value="Genomic_DNA"/>
</dbReference>
<keyword evidence="1" id="KW-0732">Signal</keyword>
<keyword evidence="3" id="KW-1185">Reference proteome</keyword>
<evidence type="ECO:0000313" key="2">
    <source>
        <dbReference type="EMBL" id="MCF2529872.1"/>
    </source>
</evidence>
<organism evidence="2 3">
    <name type="scientific">Yinghuangia soli</name>
    <dbReference type="NCBI Taxonomy" id="2908204"/>
    <lineage>
        <taxon>Bacteria</taxon>
        <taxon>Bacillati</taxon>
        <taxon>Actinomycetota</taxon>
        <taxon>Actinomycetes</taxon>
        <taxon>Kitasatosporales</taxon>
        <taxon>Streptomycetaceae</taxon>
        <taxon>Yinghuangia</taxon>
    </lineage>
</organism>
<dbReference type="Gene3D" id="2.130.10.130">
    <property type="entry name" value="Integrin alpha, N-terminal"/>
    <property type="match status" value="1"/>
</dbReference>
<dbReference type="AlphaFoldDB" id="A0AA41Q4C3"/>
<feature type="chain" id="PRO_5041372256" description="VCBS repeat-containing protein" evidence="1">
    <location>
        <begin position="36"/>
        <end position="531"/>
    </location>
</feature>
<evidence type="ECO:0008006" key="4">
    <source>
        <dbReference type="Google" id="ProtNLM"/>
    </source>
</evidence>
<dbReference type="Proteomes" id="UP001165378">
    <property type="component" value="Unassembled WGS sequence"/>
</dbReference>
<comment type="caution">
    <text evidence="2">The sequence shown here is derived from an EMBL/GenBank/DDBJ whole genome shotgun (WGS) entry which is preliminary data.</text>
</comment>
<name>A0AA41Q4C3_9ACTN</name>
<sequence>MRVQPIRGVRRRTLGVATAALALVAGLAGTGVASADETQLPVPTDPATNPATACTAAPPLALLGINNGLTLSANLAPATEGGTVSARFRVTPFGKTEPVLAEYASGATPGGPVNVQVPSGLLADATRYQWSVRAEQGTAASEWSAPCGFRTDFTPPGTPGVSSEVYPAEGGGATARTPGEFVFTPNGATDVVAYRYSLNEPIPVGSAAQVKATGTERIGKVTLTPTQWGTNILYVQAVDRAGNVSQATGYAFYVASQTGPDAARDYNGDGRLDLLTTEADGSLTWRAGQGGGAFAAPQPLIVGGSPMPPGFYKEAVPGLLGTGGWNQDVFFTEAGGGMLSRGFGNGSFDNGVSVDAYEVWDVEEPGLPSHTIVVGPGNEDQQPQVLLHYGDHLWSLGVLRYSRYTPTPVLIGTSGWANRTVAAAGDVTGDGVADLWIRDNTTGALSLAPGEAGNSAAYVDSSRWIQVAAKGWTPTARPLLVSAGDGNGDGRPDLWATNANGALLMYTTSADGTLSAPTRVGGGWTGVTAVA</sequence>
<dbReference type="InterPro" id="IPR013783">
    <property type="entry name" value="Ig-like_fold"/>
</dbReference>
<evidence type="ECO:0000256" key="1">
    <source>
        <dbReference type="SAM" id="SignalP"/>
    </source>
</evidence>
<feature type="signal peptide" evidence="1">
    <location>
        <begin position="1"/>
        <end position="35"/>
    </location>
</feature>
<dbReference type="InterPro" id="IPR028994">
    <property type="entry name" value="Integrin_alpha_N"/>
</dbReference>
<dbReference type="Gene3D" id="2.60.40.10">
    <property type="entry name" value="Immunoglobulins"/>
    <property type="match status" value="1"/>
</dbReference>
<dbReference type="SUPFAM" id="SSF69318">
    <property type="entry name" value="Integrin alpha N-terminal domain"/>
    <property type="match status" value="2"/>
</dbReference>
<proteinExistence type="predicted"/>
<evidence type="ECO:0000313" key="3">
    <source>
        <dbReference type="Proteomes" id="UP001165378"/>
    </source>
</evidence>
<protein>
    <recommendedName>
        <fullName evidence="4">VCBS repeat-containing protein</fullName>
    </recommendedName>
</protein>
<gene>
    <name evidence="2" type="ORF">LZ495_21985</name>
</gene>
<accession>A0AA41Q4C3</accession>
<reference evidence="2" key="1">
    <citation type="submission" date="2022-01" db="EMBL/GenBank/DDBJ databases">
        <title>Genome-Based Taxonomic Classification of the Phylum Actinobacteria.</title>
        <authorList>
            <person name="Gao Y."/>
        </authorList>
    </citation>
    <scope>NUCLEOTIDE SEQUENCE</scope>
    <source>
        <strain evidence="2">KLBMP 8922</strain>
    </source>
</reference>
<dbReference type="GO" id="GO:0005975">
    <property type="term" value="P:carbohydrate metabolic process"/>
    <property type="evidence" value="ECO:0007669"/>
    <property type="project" value="UniProtKB-ARBA"/>
</dbReference>
<dbReference type="RefSeq" id="WP_235054492.1">
    <property type="nucleotide sequence ID" value="NZ_JAKFHA010000013.1"/>
</dbReference>